<dbReference type="FunFam" id="3.40.50.1220:FF:000004">
    <property type="entry name" value="Electron transfer flavoprotein"/>
    <property type="match status" value="1"/>
</dbReference>
<keyword evidence="5" id="KW-0274">FAD</keyword>
<feature type="binding site" evidence="5">
    <location>
        <position position="284"/>
    </location>
    <ligand>
        <name>FAD</name>
        <dbReference type="ChEBI" id="CHEBI:57692"/>
    </ligand>
</feature>
<dbReference type="GO" id="GO:0009055">
    <property type="term" value="F:electron transfer activity"/>
    <property type="evidence" value="ECO:0007669"/>
    <property type="project" value="InterPro"/>
</dbReference>
<comment type="cofactor">
    <cofactor evidence="5">
        <name>FAD</name>
        <dbReference type="ChEBI" id="CHEBI:57692"/>
    </cofactor>
    <text evidence="5">Binds 1 FAD per dimer.</text>
</comment>
<dbReference type="GO" id="GO:0050660">
    <property type="term" value="F:flavin adenine dinucleotide binding"/>
    <property type="evidence" value="ECO:0007669"/>
    <property type="project" value="InterPro"/>
</dbReference>
<keyword evidence="8" id="KW-1185">Reference proteome</keyword>
<reference evidence="7 8" key="1">
    <citation type="submission" date="2013-11" db="EMBL/GenBank/DDBJ databases">
        <title>Metagenomic analysis of a methanogenic consortium involved in long chain n-alkane degradation.</title>
        <authorList>
            <person name="Davidova I.A."/>
            <person name="Callaghan A.V."/>
            <person name="Wawrik B."/>
            <person name="Pruitt S."/>
            <person name="Marks C."/>
            <person name="Duncan K.E."/>
            <person name="Suflita J.M."/>
        </authorList>
    </citation>
    <scope>NUCLEOTIDE SEQUENCE [LARGE SCALE GENOMIC DNA]</scope>
    <source>
        <strain evidence="7 8">SPR</strain>
    </source>
</reference>
<feature type="binding site" evidence="5">
    <location>
        <begin position="232"/>
        <end position="233"/>
    </location>
    <ligand>
        <name>FAD</name>
        <dbReference type="ChEBI" id="CHEBI:57692"/>
    </ligand>
</feature>
<dbReference type="STRING" id="1429043.X474_07575"/>
<evidence type="ECO:0000256" key="4">
    <source>
        <dbReference type="ARBA" id="ARBA00022982"/>
    </source>
</evidence>
<dbReference type="Gene3D" id="3.40.50.1220">
    <property type="entry name" value="TPP-binding domain"/>
    <property type="match status" value="1"/>
</dbReference>
<dbReference type="InParanoid" id="A0A0D2GI24"/>
<feature type="binding site" evidence="5">
    <location>
        <begin position="263"/>
        <end position="270"/>
    </location>
    <ligand>
        <name>FAD</name>
        <dbReference type="ChEBI" id="CHEBI:57692"/>
    </ligand>
</feature>
<accession>A0A0D2GI24</accession>
<keyword evidence="3" id="KW-0285">Flavoprotein</keyword>
<dbReference type="EMBL" id="AZAC01000010">
    <property type="protein sequence ID" value="KIX14482.1"/>
    <property type="molecule type" value="Genomic_DNA"/>
</dbReference>
<dbReference type="Pfam" id="PF00766">
    <property type="entry name" value="ETF_alpha"/>
    <property type="match status" value="1"/>
</dbReference>
<feature type="domain" description="Electron transfer flavoprotein alpha/beta-subunit N-terminal" evidence="6">
    <location>
        <begin position="3"/>
        <end position="179"/>
    </location>
</feature>
<evidence type="ECO:0000256" key="2">
    <source>
        <dbReference type="ARBA" id="ARBA00022448"/>
    </source>
</evidence>
<dbReference type="Gene3D" id="3.40.50.620">
    <property type="entry name" value="HUPs"/>
    <property type="match status" value="1"/>
</dbReference>
<evidence type="ECO:0000256" key="5">
    <source>
        <dbReference type="PIRSR" id="PIRSR000089-1"/>
    </source>
</evidence>
<keyword evidence="4" id="KW-0249">Electron transport</keyword>
<dbReference type="SUPFAM" id="SSF52467">
    <property type="entry name" value="DHS-like NAD/FAD-binding domain"/>
    <property type="match status" value="1"/>
</dbReference>
<dbReference type="InterPro" id="IPR014730">
    <property type="entry name" value="ETF_a/b_N"/>
</dbReference>
<dbReference type="InterPro" id="IPR014729">
    <property type="entry name" value="Rossmann-like_a/b/a_fold"/>
</dbReference>
<keyword evidence="2" id="KW-0813">Transport</keyword>
<dbReference type="GO" id="GO:0033539">
    <property type="term" value="P:fatty acid beta-oxidation using acyl-CoA dehydrogenase"/>
    <property type="evidence" value="ECO:0007669"/>
    <property type="project" value="TreeGrafter"/>
</dbReference>
<dbReference type="RefSeq" id="WP_044347711.1">
    <property type="nucleotide sequence ID" value="NZ_AZAC01000010.1"/>
</dbReference>
<comment type="caution">
    <text evidence="7">The sequence shown here is derived from an EMBL/GenBank/DDBJ whole genome shotgun (WGS) entry which is preliminary data.</text>
</comment>
<dbReference type="InterPro" id="IPR029035">
    <property type="entry name" value="DHS-like_NAD/FAD-binding_dom"/>
</dbReference>
<dbReference type="InterPro" id="IPR001308">
    <property type="entry name" value="ETF_a/FixB"/>
</dbReference>
<dbReference type="InterPro" id="IPR033947">
    <property type="entry name" value="ETF_alpha_N"/>
</dbReference>
<dbReference type="InterPro" id="IPR014731">
    <property type="entry name" value="ETF_asu_C"/>
</dbReference>
<gene>
    <name evidence="7" type="ORF">X474_07575</name>
</gene>
<dbReference type="Pfam" id="PF01012">
    <property type="entry name" value="ETF"/>
    <property type="match status" value="1"/>
</dbReference>
<dbReference type="SUPFAM" id="SSF52402">
    <property type="entry name" value="Adenine nucleotide alpha hydrolases-like"/>
    <property type="match status" value="1"/>
</dbReference>
<dbReference type="PIRSF" id="PIRSF000089">
    <property type="entry name" value="Electra_flavoP_a"/>
    <property type="match status" value="1"/>
</dbReference>
<dbReference type="PANTHER" id="PTHR43153">
    <property type="entry name" value="ELECTRON TRANSFER FLAVOPROTEIN ALPHA"/>
    <property type="match status" value="1"/>
</dbReference>
<feature type="binding site" evidence="5">
    <location>
        <begin position="246"/>
        <end position="250"/>
    </location>
    <ligand>
        <name>FAD</name>
        <dbReference type="ChEBI" id="CHEBI:57692"/>
    </ligand>
</feature>
<protein>
    <submittedName>
        <fullName evidence="7">Electron transfer flavoprotein subunit alpha</fullName>
    </submittedName>
</protein>
<name>A0A0D2GI24_9BACT</name>
<dbReference type="OrthoDB" id="9770286at2"/>
<dbReference type="PATRIC" id="fig|1429043.3.peg.1612"/>
<proteinExistence type="inferred from homology"/>
<feature type="binding site" evidence="5">
    <location>
        <position position="207"/>
    </location>
    <ligand>
        <name>FAD</name>
        <dbReference type="ChEBI" id="CHEBI:57692"/>
    </ligand>
</feature>
<dbReference type="SMART" id="SM00893">
    <property type="entry name" value="ETF"/>
    <property type="match status" value="1"/>
</dbReference>
<evidence type="ECO:0000313" key="8">
    <source>
        <dbReference type="Proteomes" id="UP000032233"/>
    </source>
</evidence>
<evidence type="ECO:0000259" key="6">
    <source>
        <dbReference type="SMART" id="SM00893"/>
    </source>
</evidence>
<dbReference type="FunCoup" id="A0A0D2GI24">
    <property type="interactions" value="488"/>
</dbReference>
<dbReference type="AlphaFoldDB" id="A0A0D2GI24"/>
<feature type="binding site" evidence="5">
    <location>
        <begin position="302"/>
        <end position="303"/>
    </location>
    <ligand>
        <name>FAD</name>
        <dbReference type="ChEBI" id="CHEBI:57692"/>
    </ligand>
</feature>
<dbReference type="Proteomes" id="UP000032233">
    <property type="component" value="Unassembled WGS sequence"/>
</dbReference>
<evidence type="ECO:0000256" key="3">
    <source>
        <dbReference type="ARBA" id="ARBA00022630"/>
    </source>
</evidence>
<sequence length="320" mass="33806">MSVLVIAEHREGELREITLEALGAAAKLNAGEVKALVPGSETEFLTRELSLLCSEVIELKDPRLDPPLGEPWLKAILDFCVSEEFQVILLGATSWGMELAPALAESLEAPFAPDVTALEYGENLLKGSRMVYSGKLEAKWQCENASTCVATVRPGAFDPPEPGAEAKIREVAAVLPDDQAVKFLGYLKQAAGDVDITAAKILVSVGRGIGGPENIALAQELADALGGVVSCSRPVADKRWLDKSRQVGTSGQTVKPDIYLALGISGAFQHLAGMQSAKTIIALNKDPKAPIFGVAHYGIVGDILELLPLITEKVAGICAA</sequence>
<evidence type="ECO:0000256" key="1">
    <source>
        <dbReference type="ARBA" id="ARBA00005817"/>
    </source>
</evidence>
<organism evidence="7 8">
    <name type="scientific">Dethiosulfatarculus sandiegensis</name>
    <dbReference type="NCBI Taxonomy" id="1429043"/>
    <lineage>
        <taxon>Bacteria</taxon>
        <taxon>Pseudomonadati</taxon>
        <taxon>Thermodesulfobacteriota</taxon>
        <taxon>Desulfarculia</taxon>
        <taxon>Desulfarculales</taxon>
        <taxon>Desulfarculaceae</taxon>
        <taxon>Dethiosulfatarculus</taxon>
    </lineage>
</organism>
<dbReference type="PANTHER" id="PTHR43153:SF1">
    <property type="entry name" value="ELECTRON TRANSFER FLAVOPROTEIN SUBUNIT ALPHA, MITOCHONDRIAL"/>
    <property type="match status" value="1"/>
</dbReference>
<comment type="similarity">
    <text evidence="1">Belongs to the ETF alpha-subunit/FixB family.</text>
</comment>
<dbReference type="CDD" id="cd01715">
    <property type="entry name" value="ETF_alpha"/>
    <property type="match status" value="1"/>
</dbReference>
<evidence type="ECO:0000313" key="7">
    <source>
        <dbReference type="EMBL" id="KIX14482.1"/>
    </source>
</evidence>